<evidence type="ECO:0000256" key="7">
    <source>
        <dbReference type="ARBA" id="ARBA00023163"/>
    </source>
</evidence>
<name>D8R6C5_SELML</name>
<dbReference type="AlphaFoldDB" id="D8R6C5"/>
<keyword evidence="4 9" id="KW-0863">Zinc-finger</keyword>
<evidence type="ECO:0000313" key="12">
    <source>
        <dbReference type="EMBL" id="EFJ32649.1"/>
    </source>
</evidence>
<dbReference type="PANTHER" id="PTHR46352:SF1">
    <property type="entry name" value="PROTEIN SENSITIVE TO PROTON RHIZOTOXICITY 1"/>
    <property type="match status" value="1"/>
</dbReference>
<sequence length="162" mass="18500">GSYDLVEMNAVEILAEHTHFCDKCGKGFKRDANLRMHMRGHGEQYKSPAALARPDKVATDPSLLRPRRYSCPYAGCKRNKKHRKFQPLKTVLCVKNHYRRSHCPKSLTCSKCKSKKFSVVADLKTHEKHCGRDKWQCSCGTTFSRKDKLLGHISLFQGHTPA</sequence>
<dbReference type="PROSITE" id="PS50157">
    <property type="entry name" value="ZINC_FINGER_C2H2_2"/>
    <property type="match status" value="1"/>
</dbReference>
<evidence type="ECO:0000256" key="9">
    <source>
        <dbReference type="PROSITE-ProRule" id="PRU00042"/>
    </source>
</evidence>
<dbReference type="InterPro" id="IPR059161">
    <property type="entry name" value="Znf-C2H2_STOP1/2_3rd"/>
</dbReference>
<evidence type="ECO:0000259" key="10">
    <source>
        <dbReference type="PROSITE" id="PS50157"/>
    </source>
</evidence>
<dbReference type="GO" id="GO:0010447">
    <property type="term" value="P:response to acidic pH"/>
    <property type="evidence" value="ECO:0007669"/>
    <property type="project" value="InterPro"/>
</dbReference>
<dbReference type="InParanoid" id="D8R6C5"/>
<keyword evidence="6" id="KW-0805">Transcription regulation</keyword>
<evidence type="ECO:0000313" key="11">
    <source>
        <dbReference type="EMBL" id="EFJ20777.1"/>
    </source>
</evidence>
<dbReference type="EMBL" id="GL377601">
    <property type="protein sequence ID" value="EFJ20777.1"/>
    <property type="molecule type" value="Genomic_DNA"/>
</dbReference>
<evidence type="ECO:0000256" key="1">
    <source>
        <dbReference type="ARBA" id="ARBA00004123"/>
    </source>
</evidence>
<gene>
    <name evidence="11" type="ORF">SELMODRAFT_58361</name>
    <name evidence="12" type="ORF">SELMODRAFT_68340</name>
</gene>
<dbReference type="Gene3D" id="3.30.160.60">
    <property type="entry name" value="Classic Zinc Finger"/>
    <property type="match status" value="2"/>
</dbReference>
<keyword evidence="7" id="KW-0804">Transcription</keyword>
<organism evidence="13">
    <name type="scientific">Selaginella moellendorffii</name>
    <name type="common">Spikemoss</name>
    <dbReference type="NCBI Taxonomy" id="88036"/>
    <lineage>
        <taxon>Eukaryota</taxon>
        <taxon>Viridiplantae</taxon>
        <taxon>Streptophyta</taxon>
        <taxon>Embryophyta</taxon>
        <taxon>Tracheophyta</taxon>
        <taxon>Lycopodiopsida</taxon>
        <taxon>Selaginellales</taxon>
        <taxon>Selaginellaceae</taxon>
        <taxon>Selaginella</taxon>
    </lineage>
</organism>
<dbReference type="InterPro" id="IPR058196">
    <property type="entry name" value="zf-C2H2_STOP1/2_C"/>
</dbReference>
<keyword evidence="3" id="KW-0677">Repeat</keyword>
<dbReference type="STRING" id="88036.D8R6C5"/>
<dbReference type="eggNOG" id="KOG1721">
    <property type="taxonomic scope" value="Eukaryota"/>
</dbReference>
<evidence type="ECO:0000313" key="13">
    <source>
        <dbReference type="Proteomes" id="UP000001514"/>
    </source>
</evidence>
<dbReference type="InterPro" id="IPR036236">
    <property type="entry name" value="Znf_C2H2_sf"/>
</dbReference>
<feature type="non-terminal residue" evidence="12">
    <location>
        <position position="162"/>
    </location>
</feature>
<accession>D8R6C5</accession>
<keyword evidence="13" id="KW-1185">Reference proteome</keyword>
<dbReference type="GO" id="GO:0008270">
    <property type="term" value="F:zinc ion binding"/>
    <property type="evidence" value="ECO:0007669"/>
    <property type="project" value="UniProtKB-KW"/>
</dbReference>
<keyword evidence="5" id="KW-0862">Zinc</keyword>
<dbReference type="PANTHER" id="PTHR46352">
    <property type="entry name" value="PROTEIN SENSITIVE TO PROTON RHIZOTOXICITY 1"/>
    <property type="match status" value="1"/>
</dbReference>
<evidence type="ECO:0000256" key="5">
    <source>
        <dbReference type="ARBA" id="ARBA00022833"/>
    </source>
</evidence>
<reference evidence="12 13" key="1">
    <citation type="journal article" date="2011" name="Science">
        <title>The Selaginella genome identifies genetic changes associated with the evolution of vascular plants.</title>
        <authorList>
            <person name="Banks J.A."/>
            <person name="Nishiyama T."/>
            <person name="Hasebe M."/>
            <person name="Bowman J.L."/>
            <person name="Gribskov M."/>
            <person name="dePamphilis C."/>
            <person name="Albert V.A."/>
            <person name="Aono N."/>
            <person name="Aoyama T."/>
            <person name="Ambrose B.A."/>
            <person name="Ashton N.W."/>
            <person name="Axtell M.J."/>
            <person name="Barker E."/>
            <person name="Barker M.S."/>
            <person name="Bennetzen J.L."/>
            <person name="Bonawitz N.D."/>
            <person name="Chapple C."/>
            <person name="Cheng C."/>
            <person name="Correa L.G."/>
            <person name="Dacre M."/>
            <person name="DeBarry J."/>
            <person name="Dreyer I."/>
            <person name="Elias M."/>
            <person name="Engstrom E.M."/>
            <person name="Estelle M."/>
            <person name="Feng L."/>
            <person name="Finet C."/>
            <person name="Floyd S.K."/>
            <person name="Frommer W.B."/>
            <person name="Fujita T."/>
            <person name="Gramzow L."/>
            <person name="Gutensohn M."/>
            <person name="Harholt J."/>
            <person name="Hattori M."/>
            <person name="Heyl A."/>
            <person name="Hirai T."/>
            <person name="Hiwatashi Y."/>
            <person name="Ishikawa M."/>
            <person name="Iwata M."/>
            <person name="Karol K.G."/>
            <person name="Koehler B."/>
            <person name="Kolukisaoglu U."/>
            <person name="Kubo M."/>
            <person name="Kurata T."/>
            <person name="Lalonde S."/>
            <person name="Li K."/>
            <person name="Li Y."/>
            <person name="Litt A."/>
            <person name="Lyons E."/>
            <person name="Manning G."/>
            <person name="Maruyama T."/>
            <person name="Michael T.P."/>
            <person name="Mikami K."/>
            <person name="Miyazaki S."/>
            <person name="Morinaga S."/>
            <person name="Murata T."/>
            <person name="Mueller-Roeber B."/>
            <person name="Nelson D.R."/>
            <person name="Obara M."/>
            <person name="Oguri Y."/>
            <person name="Olmstead R.G."/>
            <person name="Onodera N."/>
            <person name="Petersen B.L."/>
            <person name="Pils B."/>
            <person name="Prigge M."/>
            <person name="Rensing S.A."/>
            <person name="Riano-Pachon D.M."/>
            <person name="Roberts A.W."/>
            <person name="Sato Y."/>
            <person name="Scheller H.V."/>
            <person name="Schulz B."/>
            <person name="Schulz C."/>
            <person name="Shakirov E.V."/>
            <person name="Shibagaki N."/>
            <person name="Shinohara N."/>
            <person name="Shippen D.E."/>
            <person name="Soerensen I."/>
            <person name="Sotooka R."/>
            <person name="Sugimoto N."/>
            <person name="Sugita M."/>
            <person name="Sumikawa N."/>
            <person name="Tanurdzic M."/>
            <person name="Theissen G."/>
            <person name="Ulvskov P."/>
            <person name="Wakazuki S."/>
            <person name="Weng J.K."/>
            <person name="Willats W.W."/>
            <person name="Wipf D."/>
            <person name="Wolf P.G."/>
            <person name="Yang L."/>
            <person name="Zimmer A.D."/>
            <person name="Zhu Q."/>
            <person name="Mitros T."/>
            <person name="Hellsten U."/>
            <person name="Loque D."/>
            <person name="Otillar R."/>
            <person name="Salamov A."/>
            <person name="Schmutz J."/>
            <person name="Shapiro H."/>
            <person name="Lindquist E."/>
            <person name="Lucas S."/>
            <person name="Rokhsar D."/>
            <person name="Grigoriev I.V."/>
        </authorList>
    </citation>
    <scope>NUCLEOTIDE SEQUENCE [LARGE SCALE GENOMIC DNA]</scope>
</reference>
<dbReference type="HOGENOM" id="CLU_138940_0_0_1"/>
<evidence type="ECO:0000256" key="4">
    <source>
        <dbReference type="ARBA" id="ARBA00022771"/>
    </source>
</evidence>
<evidence type="ECO:0000256" key="8">
    <source>
        <dbReference type="ARBA" id="ARBA00023242"/>
    </source>
</evidence>
<feature type="non-terminal residue" evidence="12">
    <location>
        <position position="1"/>
    </location>
</feature>
<dbReference type="GO" id="GO:0010044">
    <property type="term" value="P:response to aluminum ion"/>
    <property type="evidence" value="ECO:0007669"/>
    <property type="project" value="InterPro"/>
</dbReference>
<dbReference type="Proteomes" id="UP000001514">
    <property type="component" value="Unassembled WGS sequence"/>
</dbReference>
<dbReference type="OMA" id="ESESQCH"/>
<dbReference type="Gramene" id="EFJ32649">
    <property type="protein sequence ID" value="EFJ32649"/>
    <property type="gene ID" value="SELMODRAFT_68340"/>
</dbReference>
<dbReference type="Gramene" id="EFJ20777">
    <property type="protein sequence ID" value="EFJ20777"/>
    <property type="gene ID" value="SELMODRAFT_58361"/>
</dbReference>
<dbReference type="FunFam" id="3.30.160.60:FF:000100">
    <property type="entry name" value="Zinc finger 45-like"/>
    <property type="match status" value="1"/>
</dbReference>
<dbReference type="KEGG" id="smo:SELMODRAFT_58361"/>
<dbReference type="KEGG" id="smo:SELMODRAFT_68340"/>
<evidence type="ECO:0000256" key="6">
    <source>
        <dbReference type="ARBA" id="ARBA00023015"/>
    </source>
</evidence>
<dbReference type="EMBL" id="GL377572">
    <property type="protein sequence ID" value="EFJ32649.1"/>
    <property type="molecule type" value="Genomic_DNA"/>
</dbReference>
<feature type="domain" description="C2H2-type" evidence="10">
    <location>
        <begin position="19"/>
        <end position="46"/>
    </location>
</feature>
<keyword evidence="8" id="KW-0539">Nucleus</keyword>
<dbReference type="Pfam" id="PF23115">
    <property type="entry name" value="zf-C2H2_STOP2_3rd"/>
    <property type="match status" value="1"/>
</dbReference>
<protein>
    <recommendedName>
        <fullName evidence="10">C2H2-type domain-containing protein</fullName>
    </recommendedName>
</protein>
<dbReference type="InterPro" id="IPR044300">
    <property type="entry name" value="STOP1/2"/>
</dbReference>
<evidence type="ECO:0000256" key="2">
    <source>
        <dbReference type="ARBA" id="ARBA00022723"/>
    </source>
</evidence>
<dbReference type="Pfam" id="PF23118">
    <property type="entry name" value="zf-C2H2_STOP2_C"/>
    <property type="match status" value="1"/>
</dbReference>
<dbReference type="SMART" id="SM00355">
    <property type="entry name" value="ZnF_C2H2"/>
    <property type="match status" value="3"/>
</dbReference>
<dbReference type="PROSITE" id="PS00028">
    <property type="entry name" value="ZINC_FINGER_C2H2_1"/>
    <property type="match status" value="1"/>
</dbReference>
<evidence type="ECO:0000256" key="3">
    <source>
        <dbReference type="ARBA" id="ARBA00022737"/>
    </source>
</evidence>
<proteinExistence type="predicted"/>
<keyword evidence="2" id="KW-0479">Metal-binding</keyword>
<comment type="subcellular location">
    <subcellularLocation>
        <location evidence="1">Nucleus</location>
    </subcellularLocation>
</comment>
<dbReference type="InterPro" id="IPR013087">
    <property type="entry name" value="Znf_C2H2_type"/>
</dbReference>
<dbReference type="SUPFAM" id="SSF57667">
    <property type="entry name" value="beta-beta-alpha zinc fingers"/>
    <property type="match status" value="1"/>
</dbReference>
<dbReference type="Pfam" id="PF00096">
    <property type="entry name" value="zf-C2H2"/>
    <property type="match status" value="1"/>
</dbReference>